<sequence>MRLLQETGYGLVTGDDYAVLAQRIAAIEGNDEDENDRSKILSDSYRFQGIIGSYLGTEKGVSCTKKWIELLVERIAKHQLKEDIDTLPIAYNEYGRALMRIPNEKKALRSWEVSSDIITKRTPPGELPFPFPWFHRALIYAFGGQADLADSLISPILEQRENKLGTDDTKTYEYVAKANRFPEKALTSSERE</sequence>
<comment type="caution">
    <text evidence="1">The sequence shown here is derived from an EMBL/GenBank/DDBJ whole genome shotgun (WGS) entry which is preliminary data.</text>
</comment>
<dbReference type="GeneID" id="80915557"/>
<dbReference type="EMBL" id="JAPEUX010000009">
    <property type="protein sequence ID" value="KAJ4345891.1"/>
    <property type="molecule type" value="Genomic_DNA"/>
</dbReference>
<reference evidence="1" key="1">
    <citation type="submission" date="2022-10" db="EMBL/GenBank/DDBJ databases">
        <title>Tapping the CABI collections for fungal endophytes: first genome assemblies for Collariella, Neodidymelliopsis, Ascochyta clinopodiicola, Didymella pomorum, Didymosphaeria variabile, Neocosmospora piperis and Neocucurbitaria cava.</title>
        <authorList>
            <person name="Hill R."/>
        </authorList>
    </citation>
    <scope>NUCLEOTIDE SEQUENCE</scope>
    <source>
        <strain evidence="1">IMI 356815</strain>
    </source>
</reference>
<dbReference type="RefSeq" id="XP_056066055.1">
    <property type="nucleotide sequence ID" value="XM_056220752.1"/>
</dbReference>
<dbReference type="Proteomes" id="UP001140513">
    <property type="component" value="Unassembled WGS sequence"/>
</dbReference>
<organism evidence="1 2">
    <name type="scientific">Didymosphaeria variabile</name>
    <dbReference type="NCBI Taxonomy" id="1932322"/>
    <lineage>
        <taxon>Eukaryota</taxon>
        <taxon>Fungi</taxon>
        <taxon>Dikarya</taxon>
        <taxon>Ascomycota</taxon>
        <taxon>Pezizomycotina</taxon>
        <taxon>Dothideomycetes</taxon>
        <taxon>Pleosporomycetidae</taxon>
        <taxon>Pleosporales</taxon>
        <taxon>Massarineae</taxon>
        <taxon>Didymosphaeriaceae</taxon>
        <taxon>Didymosphaeria</taxon>
    </lineage>
</organism>
<dbReference type="AlphaFoldDB" id="A0A9W8XB59"/>
<evidence type="ECO:0000313" key="1">
    <source>
        <dbReference type="EMBL" id="KAJ4345891.1"/>
    </source>
</evidence>
<gene>
    <name evidence="1" type="ORF">N0V89_012027</name>
</gene>
<name>A0A9W8XB59_9PLEO</name>
<keyword evidence="2" id="KW-1185">Reference proteome</keyword>
<evidence type="ECO:0000313" key="2">
    <source>
        <dbReference type="Proteomes" id="UP001140513"/>
    </source>
</evidence>
<dbReference type="OrthoDB" id="6161812at2759"/>
<accession>A0A9W8XB59</accession>
<protein>
    <submittedName>
        <fullName evidence="1">Uncharacterized protein</fullName>
    </submittedName>
</protein>
<proteinExistence type="predicted"/>